<name>A0ACC2NT01_9HYME</name>
<evidence type="ECO:0000313" key="1">
    <source>
        <dbReference type="EMBL" id="KAJ8673996.1"/>
    </source>
</evidence>
<protein>
    <submittedName>
        <fullName evidence="1">Uncharacterized protein</fullName>
    </submittedName>
</protein>
<keyword evidence="2" id="KW-1185">Reference proteome</keyword>
<proteinExistence type="predicted"/>
<reference evidence="1" key="1">
    <citation type="submission" date="2023-04" db="EMBL/GenBank/DDBJ databases">
        <title>A chromosome-level genome assembly of the parasitoid wasp Eretmocerus hayati.</title>
        <authorList>
            <person name="Zhong Y."/>
            <person name="Liu S."/>
            <person name="Liu Y."/>
        </authorList>
    </citation>
    <scope>NUCLEOTIDE SEQUENCE</scope>
    <source>
        <strain evidence="1">ZJU_SS_LIU_2023</strain>
    </source>
</reference>
<sequence>MELPDLGEHCTEKTCNRLDFLPLKCDACAQLFCRDHISYKEHSCPSAYKKDVQVPVCPLCNVPVPFKRGDPPDIAVGLHIDNDCKSDYGKNRRKVFANKCSSKGCKTKEIVPVKCSDCGKNFCLKHRHPSDHACIGKEEAMRAKRLNALSRSSQNTSSSSFRNFQGTMSEDEALARALQASLQDDANQRRTAQSVPRLSRENCNLS</sequence>
<organism evidence="1 2">
    <name type="scientific">Eretmocerus hayati</name>
    <dbReference type="NCBI Taxonomy" id="131215"/>
    <lineage>
        <taxon>Eukaryota</taxon>
        <taxon>Metazoa</taxon>
        <taxon>Ecdysozoa</taxon>
        <taxon>Arthropoda</taxon>
        <taxon>Hexapoda</taxon>
        <taxon>Insecta</taxon>
        <taxon>Pterygota</taxon>
        <taxon>Neoptera</taxon>
        <taxon>Endopterygota</taxon>
        <taxon>Hymenoptera</taxon>
        <taxon>Apocrita</taxon>
        <taxon>Proctotrupomorpha</taxon>
        <taxon>Chalcidoidea</taxon>
        <taxon>Aphelinidae</taxon>
        <taxon>Aphelininae</taxon>
        <taxon>Eretmocerus</taxon>
    </lineage>
</organism>
<dbReference type="EMBL" id="CM056743">
    <property type="protein sequence ID" value="KAJ8673996.1"/>
    <property type="molecule type" value="Genomic_DNA"/>
</dbReference>
<comment type="caution">
    <text evidence="1">The sequence shown here is derived from an EMBL/GenBank/DDBJ whole genome shotgun (WGS) entry which is preliminary data.</text>
</comment>
<dbReference type="Proteomes" id="UP001239111">
    <property type="component" value="Chromosome 3"/>
</dbReference>
<evidence type="ECO:0000313" key="2">
    <source>
        <dbReference type="Proteomes" id="UP001239111"/>
    </source>
</evidence>
<gene>
    <name evidence="1" type="ORF">QAD02_005258</name>
</gene>
<accession>A0ACC2NT01</accession>